<evidence type="ECO:0000259" key="7">
    <source>
        <dbReference type="PROSITE" id="PS51900"/>
    </source>
</evidence>
<evidence type="ECO:0000256" key="4">
    <source>
        <dbReference type="PROSITE-ProRule" id="PRU01248"/>
    </source>
</evidence>
<dbReference type="InterPro" id="IPR004107">
    <property type="entry name" value="Integrase_SAM-like_N"/>
</dbReference>
<evidence type="ECO:0000256" key="5">
    <source>
        <dbReference type="SAM" id="MobiDB-lite"/>
    </source>
</evidence>
<dbReference type="InterPro" id="IPR044068">
    <property type="entry name" value="CB"/>
</dbReference>
<dbReference type="InterPro" id="IPR013762">
    <property type="entry name" value="Integrase-like_cat_sf"/>
</dbReference>
<reference evidence="8" key="1">
    <citation type="journal article" date="2020" name="Environ. Microbiol.">
        <title>The novel and transferable erm(51) gene confers Macrolides, Lincosamides, and Streptogramins B (MLSB) resistance to clonal Rhodococcus equi in the environment.</title>
        <authorList>
            <person name="Huber L."/>
            <person name="Giguere S."/>
            <person name="Slovis N.M."/>
            <person name="Alvarez-Narvaez S."/>
            <person name="Hart K.A."/>
            <person name="Greiter M."/>
            <person name="Morris E.R.A."/>
            <person name="Cohen N.D."/>
        </authorList>
    </citation>
    <scope>NUCLEOTIDE SEQUENCE</scope>
    <source>
        <strain evidence="8">Lh_116_1</strain>
    </source>
</reference>
<dbReference type="InterPro" id="IPR050090">
    <property type="entry name" value="Tyrosine_recombinase_XerCD"/>
</dbReference>
<dbReference type="EMBL" id="WVBC01000002">
    <property type="protein sequence ID" value="NKT77215.1"/>
    <property type="molecule type" value="Genomic_DNA"/>
</dbReference>
<dbReference type="GO" id="GO:0015074">
    <property type="term" value="P:DNA integration"/>
    <property type="evidence" value="ECO:0007669"/>
    <property type="project" value="UniProtKB-KW"/>
</dbReference>
<sequence length="467" mass="52070">MTQDHGSHDSAPEPADADDLVQDGSQATRNGSHSETREERAARDPRLGRDPREKGDGGLSWSVRDQRWIGSIELPPDPATGKRRRRRVADKTRAGALAKLQQARTEIAKGVAKSTDRRTVEGWLLYWLDHIKKPNLAQQSVGNYRNSIKTWIIPNIGHVKLTKLTMQHVRDMNKANLAKANKKGRSAQLAHSILNAALNDAKREGLITENVASLVKRPKSNPKSRGALTKDQAMQLLQSCIDREDPMTTRFAAALMIGARQGELIGLQWDRVDLERGLIDLSWQLQTLRKVHGCGDADKAGDYPCGRQRPAWCPKGEFDLDSDYEYHQLHRSLCLTRPKTYTSRRMVPMPPSLWETLKAHKVMTQDRPNPHGMVWTDHNGNPINPRRDWGAWSAALKAAGLEHVALHAARHTTASLLLEAGVDIHIIQQILGHSVVLTTKGYAHVEQELARQSMLTLGGLLGTKEIA</sequence>
<dbReference type="PANTHER" id="PTHR30349:SF91">
    <property type="entry name" value="INTA PROTEIN"/>
    <property type="match status" value="1"/>
</dbReference>
<protein>
    <submittedName>
        <fullName evidence="8">Tyrosine-type recombinase/integrase</fullName>
    </submittedName>
</protein>
<dbReference type="Pfam" id="PF00589">
    <property type="entry name" value="Phage_integrase"/>
    <property type="match status" value="1"/>
</dbReference>
<dbReference type="InterPro" id="IPR002104">
    <property type="entry name" value="Integrase_catalytic"/>
</dbReference>
<evidence type="ECO:0000256" key="2">
    <source>
        <dbReference type="ARBA" id="ARBA00023125"/>
    </source>
</evidence>
<keyword evidence="1" id="KW-0229">DNA integration</keyword>
<feature type="compositionally biased region" description="Basic and acidic residues" evidence="5">
    <location>
        <begin position="32"/>
        <end position="56"/>
    </location>
</feature>
<dbReference type="InterPro" id="IPR011010">
    <property type="entry name" value="DNA_brk_join_enz"/>
</dbReference>
<feature type="domain" description="Core-binding (CB)" evidence="7">
    <location>
        <begin position="118"/>
        <end position="202"/>
    </location>
</feature>
<dbReference type="GO" id="GO:0006310">
    <property type="term" value="P:DNA recombination"/>
    <property type="evidence" value="ECO:0007669"/>
    <property type="project" value="UniProtKB-KW"/>
</dbReference>
<evidence type="ECO:0000256" key="3">
    <source>
        <dbReference type="ARBA" id="ARBA00023172"/>
    </source>
</evidence>
<dbReference type="SUPFAM" id="SSF56349">
    <property type="entry name" value="DNA breaking-rejoining enzymes"/>
    <property type="match status" value="1"/>
</dbReference>
<evidence type="ECO:0000256" key="1">
    <source>
        <dbReference type="ARBA" id="ARBA00022908"/>
    </source>
</evidence>
<dbReference type="Proteomes" id="UP000603463">
    <property type="component" value="Unassembled WGS sequence"/>
</dbReference>
<keyword evidence="2 4" id="KW-0238">DNA-binding</keyword>
<evidence type="ECO:0000259" key="6">
    <source>
        <dbReference type="PROSITE" id="PS51898"/>
    </source>
</evidence>
<dbReference type="PROSITE" id="PS51900">
    <property type="entry name" value="CB"/>
    <property type="match status" value="1"/>
</dbReference>
<dbReference type="Pfam" id="PF14659">
    <property type="entry name" value="Phage_int_SAM_3"/>
    <property type="match status" value="1"/>
</dbReference>
<dbReference type="PANTHER" id="PTHR30349">
    <property type="entry name" value="PHAGE INTEGRASE-RELATED"/>
    <property type="match status" value="1"/>
</dbReference>
<evidence type="ECO:0000313" key="9">
    <source>
        <dbReference type="Proteomes" id="UP000603463"/>
    </source>
</evidence>
<proteinExistence type="predicted"/>
<organism evidence="8 9">
    <name type="scientific">Rhodococcus hoagii</name>
    <name type="common">Corynebacterium equii</name>
    <dbReference type="NCBI Taxonomy" id="43767"/>
    <lineage>
        <taxon>Bacteria</taxon>
        <taxon>Bacillati</taxon>
        <taxon>Actinomycetota</taxon>
        <taxon>Actinomycetes</taxon>
        <taxon>Mycobacteriales</taxon>
        <taxon>Nocardiaceae</taxon>
        <taxon>Prescottella</taxon>
    </lineage>
</organism>
<comment type="caution">
    <text evidence="8">The sequence shown here is derived from an EMBL/GenBank/DDBJ whole genome shotgun (WGS) entry which is preliminary data.</text>
</comment>
<evidence type="ECO:0000313" key="8">
    <source>
        <dbReference type="EMBL" id="NKT77215.1"/>
    </source>
</evidence>
<dbReference type="Gene3D" id="1.10.443.10">
    <property type="entry name" value="Intergrase catalytic core"/>
    <property type="match status" value="1"/>
</dbReference>
<gene>
    <name evidence="8" type="ORF">GS882_03135</name>
</gene>
<dbReference type="CDD" id="cd01189">
    <property type="entry name" value="INT_ICEBs1_C_like"/>
    <property type="match status" value="1"/>
</dbReference>
<accession>A0A9Q4ZIL6</accession>
<dbReference type="InterPro" id="IPR010998">
    <property type="entry name" value="Integrase_recombinase_N"/>
</dbReference>
<dbReference type="Gene3D" id="1.10.150.130">
    <property type="match status" value="1"/>
</dbReference>
<feature type="domain" description="Tyr recombinase" evidence="6">
    <location>
        <begin position="223"/>
        <end position="455"/>
    </location>
</feature>
<dbReference type="AlphaFoldDB" id="A0A9Q4ZIL6"/>
<dbReference type="GO" id="GO:0003677">
    <property type="term" value="F:DNA binding"/>
    <property type="evidence" value="ECO:0007669"/>
    <property type="project" value="UniProtKB-UniRule"/>
</dbReference>
<name>A0A9Q4ZIL6_RHOHA</name>
<feature type="region of interest" description="Disordered" evidence="5">
    <location>
        <begin position="1"/>
        <end position="61"/>
    </location>
</feature>
<keyword evidence="3" id="KW-0233">DNA recombination</keyword>
<feature type="compositionally biased region" description="Basic and acidic residues" evidence="5">
    <location>
        <begin position="1"/>
        <end position="11"/>
    </location>
</feature>
<dbReference type="PROSITE" id="PS51898">
    <property type="entry name" value="TYR_RECOMBINASE"/>
    <property type="match status" value="1"/>
</dbReference>